<gene>
    <name evidence="2" type="ORF">D9758_012400</name>
</gene>
<protein>
    <recommendedName>
        <fullName evidence="1">Retrotransposon gag domain-containing protein</fullName>
    </recommendedName>
</protein>
<sequence length="295" mass="34079">MDSKTNMFTSTTASTFSFAPETSLVCSGTKIPYNPRGDGVDLFFCMAWNYDPNDWFHDDWWTTNNDRLDDGWGKPHDNKGWDSDSWGSWGHHTPTAIWEQDTYDKGYESSDSQEGKATDVEVFIDSVQDAVELLGRNLAMDRQKCIYMATLFAEALKQWYCAIRSSQPDLLDSFTNFIASFQTHFGKSNLAYLANNKLKKLVQTRLAGSYTSHYLELFIHVNWTEDRRIDNFYNGLKSTTKDLIANTPRTNHLKSFLDYSQWVITCDNQVHEREQEHCEEGNRELAQSHQKPRVA</sequence>
<dbReference type="OrthoDB" id="3006080at2759"/>
<dbReference type="AlphaFoldDB" id="A0A8H5D6H9"/>
<dbReference type="Pfam" id="PF03732">
    <property type="entry name" value="Retrotrans_gag"/>
    <property type="match status" value="1"/>
</dbReference>
<dbReference type="Proteomes" id="UP000559256">
    <property type="component" value="Unassembled WGS sequence"/>
</dbReference>
<dbReference type="InterPro" id="IPR005162">
    <property type="entry name" value="Retrotrans_gag_dom"/>
</dbReference>
<reference evidence="2 3" key="1">
    <citation type="journal article" date="2020" name="ISME J.">
        <title>Uncovering the hidden diversity of litter-decomposition mechanisms in mushroom-forming fungi.</title>
        <authorList>
            <person name="Floudas D."/>
            <person name="Bentzer J."/>
            <person name="Ahren D."/>
            <person name="Johansson T."/>
            <person name="Persson P."/>
            <person name="Tunlid A."/>
        </authorList>
    </citation>
    <scope>NUCLEOTIDE SEQUENCE [LARGE SCALE GENOMIC DNA]</scope>
    <source>
        <strain evidence="2 3">CBS 291.85</strain>
    </source>
</reference>
<keyword evidence="3" id="KW-1185">Reference proteome</keyword>
<evidence type="ECO:0000313" key="2">
    <source>
        <dbReference type="EMBL" id="KAF5354499.1"/>
    </source>
</evidence>
<comment type="caution">
    <text evidence="2">The sequence shown here is derived from an EMBL/GenBank/DDBJ whole genome shotgun (WGS) entry which is preliminary data.</text>
</comment>
<organism evidence="2 3">
    <name type="scientific">Tetrapyrgos nigripes</name>
    <dbReference type="NCBI Taxonomy" id="182062"/>
    <lineage>
        <taxon>Eukaryota</taxon>
        <taxon>Fungi</taxon>
        <taxon>Dikarya</taxon>
        <taxon>Basidiomycota</taxon>
        <taxon>Agaricomycotina</taxon>
        <taxon>Agaricomycetes</taxon>
        <taxon>Agaricomycetidae</taxon>
        <taxon>Agaricales</taxon>
        <taxon>Marasmiineae</taxon>
        <taxon>Marasmiaceae</taxon>
        <taxon>Tetrapyrgos</taxon>
    </lineage>
</organism>
<evidence type="ECO:0000259" key="1">
    <source>
        <dbReference type="Pfam" id="PF03732"/>
    </source>
</evidence>
<proteinExistence type="predicted"/>
<accession>A0A8H5D6H9</accession>
<feature type="domain" description="Retrotransposon gag" evidence="1">
    <location>
        <begin position="150"/>
        <end position="237"/>
    </location>
</feature>
<evidence type="ECO:0000313" key="3">
    <source>
        <dbReference type="Proteomes" id="UP000559256"/>
    </source>
</evidence>
<name>A0A8H5D6H9_9AGAR</name>
<dbReference type="EMBL" id="JAACJM010000059">
    <property type="protein sequence ID" value="KAF5354499.1"/>
    <property type="molecule type" value="Genomic_DNA"/>
</dbReference>